<dbReference type="KEGG" id="kdj:90830095"/>
<dbReference type="RefSeq" id="XP_065824879.1">
    <property type="nucleotide sequence ID" value="XM_065968807.1"/>
</dbReference>
<accession>A0AAJ8KMA1</accession>
<sequence length="158" mass="17916">MGGQTDQPVILHTARYDKMPDFLQSLRALPENIHLLDPPNLTSDDASQFTQELQAILRENDSPRARDTILQAAALLPPQAVWSDTALAWAQDHHDGEDVKDDIITYISEAFKQGVFSPDIWIQGMEDESKPCKIVKDVLIRWGEEDFEVSYRILGKQN</sequence>
<gene>
    <name evidence="1" type="ORF">I303_103667</name>
</gene>
<reference evidence="1" key="2">
    <citation type="submission" date="2024-02" db="EMBL/GenBank/DDBJ databases">
        <title>Comparative genomics of Cryptococcus and Kwoniella reveals pathogenesis evolution and contrasting modes of karyotype evolution via chromosome fusion or intercentromeric recombination.</title>
        <authorList>
            <person name="Coelho M.A."/>
            <person name="David-Palma M."/>
            <person name="Shea T."/>
            <person name="Bowers K."/>
            <person name="McGinley-Smith S."/>
            <person name="Mohammad A.W."/>
            <person name="Gnirke A."/>
            <person name="Yurkov A.M."/>
            <person name="Nowrousian M."/>
            <person name="Sun S."/>
            <person name="Cuomo C.A."/>
            <person name="Heitman J."/>
        </authorList>
    </citation>
    <scope>NUCLEOTIDE SEQUENCE</scope>
    <source>
        <strain evidence="1">CBS 10117</strain>
    </source>
</reference>
<name>A0AAJ8KMA1_9TREE</name>
<dbReference type="GeneID" id="90830095"/>
<protein>
    <submittedName>
        <fullName evidence="1">Uncharacterized protein</fullName>
    </submittedName>
</protein>
<evidence type="ECO:0000313" key="2">
    <source>
        <dbReference type="Proteomes" id="UP000078595"/>
    </source>
</evidence>
<dbReference type="AlphaFoldDB" id="A0AAJ8KMA1"/>
<dbReference type="Proteomes" id="UP000078595">
    <property type="component" value="Chromosome 4"/>
</dbReference>
<dbReference type="EMBL" id="CP144533">
    <property type="protein sequence ID" value="WWC61089.1"/>
    <property type="molecule type" value="Genomic_DNA"/>
</dbReference>
<proteinExistence type="predicted"/>
<organism evidence="1 2">
    <name type="scientific">Kwoniella dejecticola CBS 10117</name>
    <dbReference type="NCBI Taxonomy" id="1296121"/>
    <lineage>
        <taxon>Eukaryota</taxon>
        <taxon>Fungi</taxon>
        <taxon>Dikarya</taxon>
        <taxon>Basidiomycota</taxon>
        <taxon>Agaricomycotina</taxon>
        <taxon>Tremellomycetes</taxon>
        <taxon>Tremellales</taxon>
        <taxon>Cryptococcaceae</taxon>
        <taxon>Kwoniella</taxon>
    </lineage>
</organism>
<reference evidence="1" key="1">
    <citation type="submission" date="2013-07" db="EMBL/GenBank/DDBJ databases">
        <authorList>
            <consortium name="The Broad Institute Genome Sequencing Platform"/>
            <person name="Cuomo C."/>
            <person name="Litvintseva A."/>
            <person name="Chen Y."/>
            <person name="Heitman J."/>
            <person name="Sun S."/>
            <person name="Springer D."/>
            <person name="Dromer F."/>
            <person name="Young S.K."/>
            <person name="Zeng Q."/>
            <person name="Gargeya S."/>
            <person name="Fitzgerald M."/>
            <person name="Abouelleil A."/>
            <person name="Alvarado L."/>
            <person name="Berlin A.M."/>
            <person name="Chapman S.B."/>
            <person name="Dewar J."/>
            <person name="Goldberg J."/>
            <person name="Griggs A."/>
            <person name="Gujja S."/>
            <person name="Hansen M."/>
            <person name="Howarth C."/>
            <person name="Imamovic A."/>
            <person name="Larimer J."/>
            <person name="McCowan C."/>
            <person name="Murphy C."/>
            <person name="Pearson M."/>
            <person name="Priest M."/>
            <person name="Roberts A."/>
            <person name="Saif S."/>
            <person name="Shea T."/>
            <person name="Sykes S."/>
            <person name="Wortman J."/>
            <person name="Nusbaum C."/>
            <person name="Birren B."/>
        </authorList>
    </citation>
    <scope>NUCLEOTIDE SEQUENCE</scope>
    <source>
        <strain evidence="1">CBS 10117</strain>
    </source>
</reference>
<evidence type="ECO:0000313" key="1">
    <source>
        <dbReference type="EMBL" id="WWC61089.1"/>
    </source>
</evidence>
<keyword evidence="2" id="KW-1185">Reference proteome</keyword>